<organism evidence="7 8">
    <name type="scientific">Haemaphysalis longicornis</name>
    <name type="common">Bush tick</name>
    <dbReference type="NCBI Taxonomy" id="44386"/>
    <lineage>
        <taxon>Eukaryota</taxon>
        <taxon>Metazoa</taxon>
        <taxon>Ecdysozoa</taxon>
        <taxon>Arthropoda</taxon>
        <taxon>Chelicerata</taxon>
        <taxon>Arachnida</taxon>
        <taxon>Acari</taxon>
        <taxon>Parasitiformes</taxon>
        <taxon>Ixodida</taxon>
        <taxon>Ixodoidea</taxon>
        <taxon>Ixodidae</taxon>
        <taxon>Haemaphysalinae</taxon>
        <taxon>Haemaphysalis</taxon>
    </lineage>
</organism>
<comment type="caution">
    <text evidence="7">The sequence shown here is derived from an EMBL/GenBank/DDBJ whole genome shotgun (WGS) entry which is preliminary data.</text>
</comment>
<dbReference type="Proteomes" id="UP000821853">
    <property type="component" value="Unassembled WGS sequence"/>
</dbReference>
<sequence length="462" mass="50962">MAAHVGVGEKEKEDAGEPGCFRGAAAAAMAACTGLLLVGFPEPLNRKLVDFVQPPSLSSTAGPKSCELCRSLSRRSHVPPCGHVFCDVCYTQLMGCAPELEPSCPVDNSFIRPEEVAVVECSENELGYVYCLNRTNGCSFTGTLMEALRDHFPHCEFHQHRLKCRALTLAEGQVEPTAEPPPSAENVSPASTSTTKLNDDQNPIRLLQSTILALRNDVQALVKSQLDTKSSTSMFNPQVMTALAKRSEERLSELLDADRKVTDHFVPTPRVGAASADVPTTADMLRRLEVLEGRLSLVQLRVSKSKGFWNVVGYEAFKAEVDPETQIASRFSHPMAISGYTVKFQVDIDMNEPPLAWLGLYAIFLKGPADEYLDWPVKKPLLFTLVHPESARKNIRKHLLPPARRDLLSCFYRPGESGFNEGCGFDRVATLDTMEREGYVMNDSFTVAISIRQTVPPVRMMD</sequence>
<proteinExistence type="predicted"/>
<dbReference type="InterPro" id="IPR017907">
    <property type="entry name" value="Znf_RING_CS"/>
</dbReference>
<feature type="region of interest" description="Disordered" evidence="5">
    <location>
        <begin position="173"/>
        <end position="199"/>
    </location>
</feature>
<dbReference type="InterPro" id="IPR001841">
    <property type="entry name" value="Znf_RING"/>
</dbReference>
<evidence type="ECO:0000259" key="6">
    <source>
        <dbReference type="PROSITE" id="PS50089"/>
    </source>
</evidence>
<keyword evidence="2 4" id="KW-0863">Zinc-finger</keyword>
<dbReference type="Gene3D" id="2.60.210.10">
    <property type="entry name" value="Apoptosis, Tumor Necrosis Factor Receptor Associated Protein 2, Chain A"/>
    <property type="match status" value="1"/>
</dbReference>
<dbReference type="GO" id="GO:0005164">
    <property type="term" value="F:tumor necrosis factor receptor binding"/>
    <property type="evidence" value="ECO:0007669"/>
    <property type="project" value="TreeGrafter"/>
</dbReference>
<protein>
    <recommendedName>
        <fullName evidence="6">RING-type domain-containing protein</fullName>
    </recommendedName>
</protein>
<dbReference type="PROSITE" id="PS50089">
    <property type="entry name" value="ZF_RING_2"/>
    <property type="match status" value="1"/>
</dbReference>
<keyword evidence="8" id="KW-1185">Reference proteome</keyword>
<evidence type="ECO:0000256" key="4">
    <source>
        <dbReference type="PROSITE-ProRule" id="PRU00175"/>
    </source>
</evidence>
<feature type="domain" description="RING-type" evidence="6">
    <location>
        <begin position="66"/>
        <end position="108"/>
    </location>
</feature>
<dbReference type="OrthoDB" id="6475841at2759"/>
<name>A0A9J6HBH1_HAELO</name>
<dbReference type="VEuPathDB" id="VectorBase:HLOH_055225"/>
<dbReference type="AlphaFoldDB" id="A0A9J6HBH1"/>
<dbReference type="EMBL" id="JABSTR010001560">
    <property type="protein sequence ID" value="KAH9384085.1"/>
    <property type="molecule type" value="Genomic_DNA"/>
</dbReference>
<dbReference type="InterPro" id="IPR013083">
    <property type="entry name" value="Znf_RING/FYVE/PHD"/>
</dbReference>
<dbReference type="GO" id="GO:0009898">
    <property type="term" value="C:cytoplasmic side of plasma membrane"/>
    <property type="evidence" value="ECO:0007669"/>
    <property type="project" value="TreeGrafter"/>
</dbReference>
<dbReference type="GO" id="GO:0008270">
    <property type="term" value="F:zinc ion binding"/>
    <property type="evidence" value="ECO:0007669"/>
    <property type="project" value="UniProtKB-KW"/>
</dbReference>
<evidence type="ECO:0000313" key="7">
    <source>
        <dbReference type="EMBL" id="KAH9384085.1"/>
    </source>
</evidence>
<dbReference type="InterPro" id="IPR008974">
    <property type="entry name" value="TRAF-like"/>
</dbReference>
<evidence type="ECO:0000313" key="8">
    <source>
        <dbReference type="Proteomes" id="UP000821853"/>
    </source>
</evidence>
<reference evidence="7 8" key="1">
    <citation type="journal article" date="2020" name="Cell">
        <title>Large-Scale Comparative Analyses of Tick Genomes Elucidate Their Genetic Diversity and Vector Capacities.</title>
        <authorList>
            <consortium name="Tick Genome and Microbiome Consortium (TIGMIC)"/>
            <person name="Jia N."/>
            <person name="Wang J."/>
            <person name="Shi W."/>
            <person name="Du L."/>
            <person name="Sun Y."/>
            <person name="Zhan W."/>
            <person name="Jiang J.F."/>
            <person name="Wang Q."/>
            <person name="Zhang B."/>
            <person name="Ji P."/>
            <person name="Bell-Sakyi L."/>
            <person name="Cui X.M."/>
            <person name="Yuan T.T."/>
            <person name="Jiang B.G."/>
            <person name="Yang W.F."/>
            <person name="Lam T.T."/>
            <person name="Chang Q.C."/>
            <person name="Ding S.J."/>
            <person name="Wang X.J."/>
            <person name="Zhu J.G."/>
            <person name="Ruan X.D."/>
            <person name="Zhao L."/>
            <person name="Wei J.T."/>
            <person name="Ye R.Z."/>
            <person name="Que T.C."/>
            <person name="Du C.H."/>
            <person name="Zhou Y.H."/>
            <person name="Cheng J.X."/>
            <person name="Dai P.F."/>
            <person name="Guo W.B."/>
            <person name="Han X.H."/>
            <person name="Huang E.J."/>
            <person name="Li L.F."/>
            <person name="Wei W."/>
            <person name="Gao Y.C."/>
            <person name="Liu J.Z."/>
            <person name="Shao H.Z."/>
            <person name="Wang X."/>
            <person name="Wang C.C."/>
            <person name="Yang T.C."/>
            <person name="Huo Q.B."/>
            <person name="Li W."/>
            <person name="Chen H.Y."/>
            <person name="Chen S.E."/>
            <person name="Zhou L.G."/>
            <person name="Ni X.B."/>
            <person name="Tian J.H."/>
            <person name="Sheng Y."/>
            <person name="Liu T."/>
            <person name="Pan Y.S."/>
            <person name="Xia L.Y."/>
            <person name="Li J."/>
            <person name="Zhao F."/>
            <person name="Cao W.C."/>
        </authorList>
    </citation>
    <scope>NUCLEOTIDE SEQUENCE [LARGE SCALE GENOMIC DNA]</scope>
    <source>
        <strain evidence="7">HaeL-2018</strain>
    </source>
</reference>
<dbReference type="PANTHER" id="PTHR10131:SF138">
    <property type="entry name" value="RE66324P"/>
    <property type="match status" value="1"/>
</dbReference>
<evidence type="ECO:0000256" key="1">
    <source>
        <dbReference type="ARBA" id="ARBA00022723"/>
    </source>
</evidence>
<dbReference type="SUPFAM" id="SSF49599">
    <property type="entry name" value="TRAF domain-like"/>
    <property type="match status" value="1"/>
</dbReference>
<evidence type="ECO:0000256" key="3">
    <source>
        <dbReference type="ARBA" id="ARBA00022833"/>
    </source>
</evidence>
<dbReference type="InterPro" id="IPR049342">
    <property type="entry name" value="TRAF1-6_MATH_dom"/>
</dbReference>
<dbReference type="PROSITE" id="PS00518">
    <property type="entry name" value="ZF_RING_1"/>
    <property type="match status" value="1"/>
</dbReference>
<keyword evidence="3" id="KW-0862">Zinc</keyword>
<dbReference type="Gene3D" id="3.30.40.10">
    <property type="entry name" value="Zinc/RING finger domain, C3HC4 (zinc finger)"/>
    <property type="match status" value="1"/>
</dbReference>
<gene>
    <name evidence="7" type="ORF">HPB48_026071</name>
</gene>
<dbReference type="SUPFAM" id="SSF57850">
    <property type="entry name" value="RING/U-box"/>
    <property type="match status" value="1"/>
</dbReference>
<dbReference type="OMA" id="FSECEYH"/>
<evidence type="ECO:0000256" key="5">
    <source>
        <dbReference type="SAM" id="MobiDB-lite"/>
    </source>
</evidence>
<dbReference type="GO" id="GO:0043122">
    <property type="term" value="P:regulation of canonical NF-kappaB signal transduction"/>
    <property type="evidence" value="ECO:0007669"/>
    <property type="project" value="TreeGrafter"/>
</dbReference>
<dbReference type="PANTHER" id="PTHR10131">
    <property type="entry name" value="TNF RECEPTOR ASSOCIATED FACTOR"/>
    <property type="match status" value="1"/>
</dbReference>
<evidence type="ECO:0000256" key="2">
    <source>
        <dbReference type="ARBA" id="ARBA00022771"/>
    </source>
</evidence>
<feature type="compositionally biased region" description="Polar residues" evidence="5">
    <location>
        <begin position="185"/>
        <end position="196"/>
    </location>
</feature>
<accession>A0A9J6HBH1</accession>
<dbReference type="Pfam" id="PF21355">
    <property type="entry name" value="TRAF-mep_MATH"/>
    <property type="match status" value="1"/>
</dbReference>
<keyword evidence="1" id="KW-0479">Metal-binding</keyword>